<accession>X1EL34</accession>
<evidence type="ECO:0000259" key="2">
    <source>
        <dbReference type="Pfam" id="PF01408"/>
    </source>
</evidence>
<name>X1EL34_9ZZZZ</name>
<dbReference type="SUPFAM" id="SSF51735">
    <property type="entry name" value="NAD(P)-binding Rossmann-fold domains"/>
    <property type="match status" value="1"/>
</dbReference>
<dbReference type="PANTHER" id="PTHR43818:SF11">
    <property type="entry name" value="BCDNA.GH03377"/>
    <property type="match status" value="1"/>
</dbReference>
<dbReference type="PANTHER" id="PTHR43818">
    <property type="entry name" value="BCDNA.GH03377"/>
    <property type="match status" value="1"/>
</dbReference>
<dbReference type="Gene3D" id="3.40.50.720">
    <property type="entry name" value="NAD(P)-binding Rossmann-like Domain"/>
    <property type="match status" value="1"/>
</dbReference>
<dbReference type="InterPro" id="IPR036291">
    <property type="entry name" value="NAD(P)-bd_dom_sf"/>
</dbReference>
<sequence>VVADRNVQAVIIASPDKFHCEQAVLAAKAGKHILCEKPMCNSTEEAQQMIQAAESAGVTLMIGFCERFTQPCVEAKERIVKGEIGEPVMILARRCHPKYIVRGRSWLNDHLL</sequence>
<dbReference type="Pfam" id="PF01408">
    <property type="entry name" value="GFO_IDH_MocA"/>
    <property type="match status" value="1"/>
</dbReference>
<dbReference type="GO" id="GO:0016491">
    <property type="term" value="F:oxidoreductase activity"/>
    <property type="evidence" value="ECO:0007669"/>
    <property type="project" value="UniProtKB-KW"/>
</dbReference>
<dbReference type="EMBL" id="BARU01007840">
    <property type="protein sequence ID" value="GAH33302.1"/>
    <property type="molecule type" value="Genomic_DNA"/>
</dbReference>
<evidence type="ECO:0000256" key="1">
    <source>
        <dbReference type="ARBA" id="ARBA00023002"/>
    </source>
</evidence>
<dbReference type="GO" id="GO:0000166">
    <property type="term" value="F:nucleotide binding"/>
    <property type="evidence" value="ECO:0007669"/>
    <property type="project" value="InterPro"/>
</dbReference>
<feature type="domain" description="Gfo/Idh/MocA-like oxidoreductase N-terminal" evidence="2">
    <location>
        <begin position="2"/>
        <end position="64"/>
    </location>
</feature>
<proteinExistence type="predicted"/>
<dbReference type="InterPro" id="IPR000683">
    <property type="entry name" value="Gfo/Idh/MocA-like_OxRdtase_N"/>
</dbReference>
<evidence type="ECO:0000313" key="3">
    <source>
        <dbReference type="EMBL" id="GAH33302.1"/>
    </source>
</evidence>
<keyword evidence="1" id="KW-0560">Oxidoreductase</keyword>
<feature type="non-terminal residue" evidence="3">
    <location>
        <position position="1"/>
    </location>
</feature>
<reference evidence="3" key="1">
    <citation type="journal article" date="2014" name="Front. Microbiol.">
        <title>High frequency of phylogenetically diverse reductive dehalogenase-homologous genes in deep subseafloor sedimentary metagenomes.</title>
        <authorList>
            <person name="Kawai M."/>
            <person name="Futagami T."/>
            <person name="Toyoda A."/>
            <person name="Takaki Y."/>
            <person name="Nishi S."/>
            <person name="Hori S."/>
            <person name="Arai W."/>
            <person name="Tsubouchi T."/>
            <person name="Morono Y."/>
            <person name="Uchiyama I."/>
            <person name="Ito T."/>
            <person name="Fujiyama A."/>
            <person name="Inagaki F."/>
            <person name="Takami H."/>
        </authorList>
    </citation>
    <scope>NUCLEOTIDE SEQUENCE</scope>
    <source>
        <strain evidence="3">Expedition CK06-06</strain>
    </source>
</reference>
<protein>
    <recommendedName>
        <fullName evidence="2">Gfo/Idh/MocA-like oxidoreductase N-terminal domain-containing protein</fullName>
    </recommendedName>
</protein>
<dbReference type="AlphaFoldDB" id="X1EL34"/>
<dbReference type="Gene3D" id="3.30.360.10">
    <property type="entry name" value="Dihydrodipicolinate Reductase, domain 2"/>
    <property type="match status" value="1"/>
</dbReference>
<dbReference type="InterPro" id="IPR050463">
    <property type="entry name" value="Gfo/Idh/MocA_oxidrdct_glycsds"/>
</dbReference>
<comment type="caution">
    <text evidence="3">The sequence shown here is derived from an EMBL/GenBank/DDBJ whole genome shotgun (WGS) entry which is preliminary data.</text>
</comment>
<gene>
    <name evidence="3" type="ORF">S03H2_15420</name>
</gene>
<organism evidence="3">
    <name type="scientific">marine sediment metagenome</name>
    <dbReference type="NCBI Taxonomy" id="412755"/>
    <lineage>
        <taxon>unclassified sequences</taxon>
        <taxon>metagenomes</taxon>
        <taxon>ecological metagenomes</taxon>
    </lineage>
</organism>